<comment type="caution">
    <text evidence="1">The sequence shown here is derived from an EMBL/GenBank/DDBJ whole genome shotgun (WGS) entry which is preliminary data.</text>
</comment>
<gene>
    <name evidence="1" type="ORF">JS530_00745</name>
</gene>
<protein>
    <recommendedName>
        <fullName evidence="3">HEAT repeat domain-containing protein</fullName>
    </recommendedName>
</protein>
<dbReference type="EMBL" id="JAFEJU010000001">
    <property type="protein sequence ID" value="MBT1174059.1"/>
    <property type="molecule type" value="Genomic_DNA"/>
</dbReference>
<dbReference type="RefSeq" id="WP_214375370.1">
    <property type="nucleotide sequence ID" value="NZ_JAFEJU010000001.1"/>
</dbReference>
<keyword evidence="2" id="KW-1185">Reference proteome</keyword>
<organism evidence="1 2">
    <name type="scientific">Bifidobacterium colobi</name>
    <dbReference type="NCBI Taxonomy" id="2809026"/>
    <lineage>
        <taxon>Bacteria</taxon>
        <taxon>Bacillati</taxon>
        <taxon>Actinomycetota</taxon>
        <taxon>Actinomycetes</taxon>
        <taxon>Bifidobacteriales</taxon>
        <taxon>Bifidobacteriaceae</taxon>
        <taxon>Bifidobacterium</taxon>
    </lineage>
</organism>
<proteinExistence type="predicted"/>
<evidence type="ECO:0008006" key="3">
    <source>
        <dbReference type="Google" id="ProtNLM"/>
    </source>
</evidence>
<evidence type="ECO:0000313" key="2">
    <source>
        <dbReference type="Proteomes" id="UP000711736"/>
    </source>
</evidence>
<reference evidence="1 2" key="1">
    <citation type="journal article" date="2021" name="Environ. Microbiol.">
        <title>Genetic insights into the dark matter of the mammalian gut microbiota through targeted genome reconstruction.</title>
        <authorList>
            <person name="Lugli G.A."/>
            <person name="Alessandri G."/>
            <person name="Milani C."/>
            <person name="Viappiani A."/>
            <person name="Fontana F."/>
            <person name="Tarracchini C."/>
            <person name="Mancabelli L."/>
            <person name="Argentini C."/>
            <person name="Ruiz L."/>
            <person name="Margolles A."/>
            <person name="van Sinderen D."/>
            <person name="Turroni F."/>
            <person name="Ventura M."/>
        </authorList>
    </citation>
    <scope>NUCLEOTIDE SEQUENCE [LARGE SCALE GENOMIC DNA]</scope>
    <source>
        <strain evidence="1 2">LC6</strain>
    </source>
</reference>
<sequence length="480" mass="52610">MAFSYKQRTCATCGGTLQIDPQTKEMVCIYCGNRYEREESYDGQFSPRNAAVQTLNSLLDLNADMSNWDMVQTNLNDCQKIDPNYPGAIVARLTASIKRVQLMMATNREAVRTDLAQAQSEYRRLQSPFDPRVSDVEADFYEQLDSSDIRSLLISVFKTFQDDARVQFISQGFNAGDIHSERAASDLMNRAFANQDYSQIDSLLRSPAQLDADALFTRLLKEYPANERKQGNISEIVMRGVDQQHGRDALSDYVMSSADPVALKNAITVACVARGVIPNGAAIARLIASSNDEASVSTMLNSLKGGVLTDEDTAAIVDALLANAGPAAMTASLNALSDEGYYLTFSQQAIMAMLTRADLTVDAKASIWKTLVNIGVGEKRKQSVMAAYIETSADVDSKVKLINVLAEQMHSINPMNVENYLMNSHVDGAAKPRVLDTLLAHVTSFASLGMAARQYPAACPDPPQVRDMVLQVLTQRRLLA</sequence>
<name>A0ABS5USY5_9BIFI</name>
<accession>A0ABS5USY5</accession>
<dbReference type="Proteomes" id="UP000711736">
    <property type="component" value="Unassembled WGS sequence"/>
</dbReference>
<evidence type="ECO:0000313" key="1">
    <source>
        <dbReference type="EMBL" id="MBT1174059.1"/>
    </source>
</evidence>